<dbReference type="EMBL" id="JAGFNZ010000002">
    <property type="protein sequence ID" value="MBW7572511.1"/>
    <property type="molecule type" value="Genomic_DNA"/>
</dbReference>
<protein>
    <submittedName>
        <fullName evidence="1">P-II family nitrogen regulator</fullName>
    </submittedName>
</protein>
<dbReference type="Gene3D" id="3.30.70.120">
    <property type="match status" value="1"/>
</dbReference>
<dbReference type="Proteomes" id="UP000719942">
    <property type="component" value="Unassembled WGS sequence"/>
</dbReference>
<organism evidence="1 2">
    <name type="scientific">Caproiciproducens faecalis</name>
    <dbReference type="NCBI Taxonomy" id="2820301"/>
    <lineage>
        <taxon>Bacteria</taxon>
        <taxon>Bacillati</taxon>
        <taxon>Bacillota</taxon>
        <taxon>Clostridia</taxon>
        <taxon>Eubacteriales</taxon>
        <taxon>Acutalibacteraceae</taxon>
        <taxon>Caproiciproducens</taxon>
    </lineage>
</organism>
<evidence type="ECO:0000313" key="2">
    <source>
        <dbReference type="Proteomes" id="UP000719942"/>
    </source>
</evidence>
<comment type="caution">
    <text evidence="1">The sequence shown here is derived from an EMBL/GenBank/DDBJ whole genome shotgun (WGS) entry which is preliminary data.</text>
</comment>
<proteinExistence type="predicted"/>
<dbReference type="RefSeq" id="WP_219964914.1">
    <property type="nucleotide sequence ID" value="NZ_JAGFNZ010000002.1"/>
</dbReference>
<reference evidence="1 2" key="1">
    <citation type="submission" date="2021-03" db="EMBL/GenBank/DDBJ databases">
        <title>Caproiciproducens sp. nov. isolated from feces of cow.</title>
        <authorList>
            <person name="Choi J.-Y."/>
        </authorList>
    </citation>
    <scope>NUCLEOTIDE SEQUENCE [LARGE SCALE GENOMIC DNA]</scope>
    <source>
        <strain evidence="1 2">AGMB10547</strain>
    </source>
</reference>
<sequence>MTQTNTGEEPTVLMITILNRGYGNKITELFTGRGVRMNFLALGKGTADSKILSYWGLGETEKDILLSIMSSQTAITLAEELNVKMGKPGTGIALTIPISGAVGCRAQTLCDTVLQKTGGIPMNQSFEHALIVTIANKGFSDEVMDAAKAAKATGGTVIHARGASVKEAEKFFGITIQPEKELILILTKSEHSEEIMQAIIREKGLHTDAKAIAFSLPVNSVAGLTVL</sequence>
<gene>
    <name evidence="1" type="ORF">J5W02_06760</name>
</gene>
<name>A0ABS7DN40_9FIRM</name>
<dbReference type="SUPFAM" id="SSF54913">
    <property type="entry name" value="GlnB-like"/>
    <property type="match status" value="1"/>
</dbReference>
<accession>A0ABS7DN40</accession>
<dbReference type="InterPro" id="IPR015867">
    <property type="entry name" value="N-reg_PII/ATP_PRibTrfase_C"/>
</dbReference>
<evidence type="ECO:0000313" key="1">
    <source>
        <dbReference type="EMBL" id="MBW7572511.1"/>
    </source>
</evidence>
<dbReference type="InterPro" id="IPR011322">
    <property type="entry name" value="N-reg_PII-like_a/b"/>
</dbReference>
<keyword evidence="2" id="KW-1185">Reference proteome</keyword>